<feature type="domain" description="GED" evidence="1">
    <location>
        <begin position="123"/>
        <end position="214"/>
    </location>
</feature>
<evidence type="ECO:0000313" key="2">
    <source>
        <dbReference type="Proteomes" id="UP000887578"/>
    </source>
</evidence>
<keyword evidence="2" id="KW-1185">Reference proteome</keyword>
<dbReference type="InterPro" id="IPR022812">
    <property type="entry name" value="Dynamin"/>
</dbReference>
<dbReference type="SMART" id="SM00302">
    <property type="entry name" value="GED"/>
    <property type="match status" value="1"/>
</dbReference>
<dbReference type="InterPro" id="IPR000375">
    <property type="entry name" value="Dynamin_stalk"/>
</dbReference>
<dbReference type="Pfam" id="PF01031">
    <property type="entry name" value="Dynamin_M"/>
    <property type="match status" value="1"/>
</dbReference>
<name>A0A914PSZ3_9BILA</name>
<dbReference type="GO" id="GO:0016020">
    <property type="term" value="C:membrane"/>
    <property type="evidence" value="ECO:0007669"/>
    <property type="project" value="TreeGrafter"/>
</dbReference>
<dbReference type="Gene3D" id="1.20.120.1240">
    <property type="entry name" value="Dynamin, middle domain"/>
    <property type="match status" value="1"/>
</dbReference>
<dbReference type="GO" id="GO:0016559">
    <property type="term" value="P:peroxisome fission"/>
    <property type="evidence" value="ECO:0007669"/>
    <property type="project" value="TreeGrafter"/>
</dbReference>
<dbReference type="AlphaFoldDB" id="A0A914PSZ3"/>
<proteinExistence type="predicted"/>
<dbReference type="PANTHER" id="PTHR11566">
    <property type="entry name" value="DYNAMIN"/>
    <property type="match status" value="1"/>
</dbReference>
<dbReference type="PROSITE" id="PS51388">
    <property type="entry name" value="GED"/>
    <property type="match status" value="1"/>
</dbReference>
<reference evidence="3" key="1">
    <citation type="submission" date="2022-11" db="UniProtKB">
        <authorList>
            <consortium name="WormBaseParasite"/>
        </authorList>
    </citation>
    <scope>IDENTIFICATION</scope>
</reference>
<dbReference type="GO" id="GO:0005874">
    <property type="term" value="C:microtubule"/>
    <property type="evidence" value="ECO:0007669"/>
    <property type="project" value="TreeGrafter"/>
</dbReference>
<dbReference type="GO" id="GO:0000266">
    <property type="term" value="P:mitochondrial fission"/>
    <property type="evidence" value="ECO:0007669"/>
    <property type="project" value="TreeGrafter"/>
</dbReference>
<dbReference type="PANTHER" id="PTHR11566:SF21">
    <property type="entry name" value="DYNAMIN RELATED PROTEIN 1, ISOFORM A"/>
    <property type="match status" value="1"/>
</dbReference>
<dbReference type="WBParaSite" id="PDA_v2.g1795.t1">
    <property type="protein sequence ID" value="PDA_v2.g1795.t1"/>
    <property type="gene ID" value="PDA_v2.g1795"/>
</dbReference>
<evidence type="ECO:0000259" key="1">
    <source>
        <dbReference type="PROSITE" id="PS51388"/>
    </source>
</evidence>
<dbReference type="Proteomes" id="UP000887578">
    <property type="component" value="Unplaced"/>
</dbReference>
<dbReference type="GO" id="GO:0006897">
    <property type="term" value="P:endocytosis"/>
    <property type="evidence" value="ECO:0007669"/>
    <property type="project" value="TreeGrafter"/>
</dbReference>
<organism evidence="2 3">
    <name type="scientific">Panagrolaimus davidi</name>
    <dbReference type="NCBI Taxonomy" id="227884"/>
    <lineage>
        <taxon>Eukaryota</taxon>
        <taxon>Metazoa</taxon>
        <taxon>Ecdysozoa</taxon>
        <taxon>Nematoda</taxon>
        <taxon>Chromadorea</taxon>
        <taxon>Rhabditida</taxon>
        <taxon>Tylenchina</taxon>
        <taxon>Panagrolaimomorpha</taxon>
        <taxon>Panagrolaimoidea</taxon>
        <taxon>Panagrolaimidae</taxon>
        <taxon>Panagrolaimus</taxon>
    </lineage>
</organism>
<dbReference type="InterPro" id="IPR020850">
    <property type="entry name" value="GED_dom"/>
</dbReference>
<sequence length="215" mass="25530">MKRFKKPMINCIDLVNEELLRIIQNCGSDIKSEMERFPLLYDRIRKVVSTILKARIIKTKEFVEDCLEIELAFINTKHPEFIIDEKFVKAFNEEATFAEPEDFWDEGEKKIYKSLTNREKRDLYMITRLIDQYFQIVQKSIKDKVPKAIMKFLINYIIENLHNELIERLYDPLNVDELLVESGNMTQRRNDTSDMLAALNKANDVLAEIRDSDVW</sequence>
<dbReference type="GO" id="GO:0005525">
    <property type="term" value="F:GTP binding"/>
    <property type="evidence" value="ECO:0007669"/>
    <property type="project" value="InterPro"/>
</dbReference>
<dbReference type="Pfam" id="PF02212">
    <property type="entry name" value="GED"/>
    <property type="match status" value="1"/>
</dbReference>
<dbReference type="GO" id="GO:0008017">
    <property type="term" value="F:microtubule binding"/>
    <property type="evidence" value="ECO:0007669"/>
    <property type="project" value="TreeGrafter"/>
</dbReference>
<accession>A0A914PSZ3</accession>
<protein>
    <submittedName>
        <fullName evidence="3">GED domain-containing protein</fullName>
    </submittedName>
</protein>
<dbReference type="InterPro" id="IPR003130">
    <property type="entry name" value="GED"/>
</dbReference>
<dbReference type="GO" id="GO:0005739">
    <property type="term" value="C:mitochondrion"/>
    <property type="evidence" value="ECO:0007669"/>
    <property type="project" value="TreeGrafter"/>
</dbReference>
<dbReference type="GO" id="GO:0048312">
    <property type="term" value="P:intracellular distribution of mitochondria"/>
    <property type="evidence" value="ECO:0007669"/>
    <property type="project" value="TreeGrafter"/>
</dbReference>
<dbReference type="GO" id="GO:0003924">
    <property type="term" value="F:GTPase activity"/>
    <property type="evidence" value="ECO:0007669"/>
    <property type="project" value="InterPro"/>
</dbReference>
<evidence type="ECO:0000313" key="3">
    <source>
        <dbReference type="WBParaSite" id="PDA_v2.g1795.t1"/>
    </source>
</evidence>